<dbReference type="GO" id="GO:0005524">
    <property type="term" value="F:ATP binding"/>
    <property type="evidence" value="ECO:0007669"/>
    <property type="project" value="UniProtKB-KW"/>
</dbReference>
<dbReference type="Proteomes" id="UP000254834">
    <property type="component" value="Chromosome"/>
</dbReference>
<dbReference type="Pfam" id="PF00005">
    <property type="entry name" value="ABC_tran"/>
    <property type="match status" value="1"/>
</dbReference>
<dbReference type="InterPro" id="IPR027417">
    <property type="entry name" value="P-loop_NTPase"/>
</dbReference>
<dbReference type="PROSITE" id="PS50893">
    <property type="entry name" value="ABC_TRANSPORTER_2"/>
    <property type="match status" value="1"/>
</dbReference>
<gene>
    <name evidence="4" type="ORF">C0J27_01160</name>
</gene>
<name>A0A345ZAP2_9BACT</name>
<proteinExistence type="predicted"/>
<dbReference type="EMBL" id="CP025544">
    <property type="protein sequence ID" value="AXK60359.1"/>
    <property type="molecule type" value="Genomic_DNA"/>
</dbReference>
<dbReference type="InterPro" id="IPR003439">
    <property type="entry name" value="ABC_transporter-like_ATP-bd"/>
</dbReference>
<accession>A0A345ZAP2</accession>
<dbReference type="InterPro" id="IPR003593">
    <property type="entry name" value="AAA+_ATPase"/>
</dbReference>
<dbReference type="AlphaFoldDB" id="A0A345ZAP2"/>
<evidence type="ECO:0000256" key="2">
    <source>
        <dbReference type="ARBA" id="ARBA00022840"/>
    </source>
</evidence>
<keyword evidence="1" id="KW-0547">Nucleotide-binding</keyword>
<organism evidence="4 5">
    <name type="scientific">Candidatus Chromulinivorax destructor</name>
    <dbReference type="NCBI Taxonomy" id="2066483"/>
    <lineage>
        <taxon>Bacteria</taxon>
        <taxon>Candidatus Babelota</taxon>
        <taxon>Candidatus Babeliae</taxon>
        <taxon>Candidatus Babeliales</taxon>
        <taxon>Candidatus Chromulinivoraceae</taxon>
        <taxon>Candidatus Chromulinivorax</taxon>
    </lineage>
</organism>
<dbReference type="PANTHER" id="PTHR43038:SF3">
    <property type="entry name" value="ABC TRANSPORTER G FAMILY MEMBER 20 ISOFORM X1"/>
    <property type="match status" value="1"/>
</dbReference>
<reference evidence="4 5" key="1">
    <citation type="submission" date="2017-12" db="EMBL/GenBank/DDBJ databases">
        <title>Chromulinavorax destructans is a abundant pathogen of dominant heterotrophic picoflagllates.</title>
        <authorList>
            <person name="Deeg C.M."/>
            <person name="Zimmer M."/>
            <person name="Suttle C.A."/>
        </authorList>
    </citation>
    <scope>NUCLEOTIDE SEQUENCE [LARGE SCALE GENOMIC DNA]</scope>
    <source>
        <strain evidence="4 5">SeV1</strain>
    </source>
</reference>
<dbReference type="GO" id="GO:0016887">
    <property type="term" value="F:ATP hydrolysis activity"/>
    <property type="evidence" value="ECO:0007669"/>
    <property type="project" value="InterPro"/>
</dbReference>
<evidence type="ECO:0000313" key="4">
    <source>
        <dbReference type="EMBL" id="AXK60359.1"/>
    </source>
</evidence>
<keyword evidence="2" id="KW-0067">ATP-binding</keyword>
<feature type="domain" description="ABC transporter" evidence="3">
    <location>
        <begin position="13"/>
        <end position="247"/>
    </location>
</feature>
<dbReference type="OrthoDB" id="9804819at2"/>
<sequence>MRANQKVIIVILIEIKNIQKTYTTNRGTIEALKDVSLSIKQGEILSLLGVNGAGKSTLSGIIATLHPASGGDVLFKGTSIYDNIEDFRSKIGYCPQKPNLKSMLTLEQNLIFAGRFYGLSEEVIAQRIKVLADQFELGKYLQEYAHILSGGYKQRFMIARSLIHNPELIILDEPTVGLDPHIRRNLWDVIKGLKEQGITVLLTTHYLDEAEKLSDRVCILDKGKIQMIDTPEKLMADYHQNNLEDMFIELLKGSKHE</sequence>
<dbReference type="PANTHER" id="PTHR43038">
    <property type="entry name" value="ATP-BINDING CASSETTE, SUB-FAMILY H, MEMBER 1"/>
    <property type="match status" value="1"/>
</dbReference>
<evidence type="ECO:0000256" key="1">
    <source>
        <dbReference type="ARBA" id="ARBA00022741"/>
    </source>
</evidence>
<protein>
    <recommendedName>
        <fullName evidence="3">ABC transporter domain-containing protein</fullName>
    </recommendedName>
</protein>
<dbReference type="KEGG" id="cdes:C0J27_01160"/>
<keyword evidence="5" id="KW-1185">Reference proteome</keyword>
<evidence type="ECO:0000259" key="3">
    <source>
        <dbReference type="PROSITE" id="PS50893"/>
    </source>
</evidence>
<dbReference type="SUPFAM" id="SSF52540">
    <property type="entry name" value="P-loop containing nucleoside triphosphate hydrolases"/>
    <property type="match status" value="1"/>
</dbReference>
<dbReference type="SMART" id="SM00382">
    <property type="entry name" value="AAA"/>
    <property type="match status" value="1"/>
</dbReference>
<dbReference type="Gene3D" id="3.40.50.300">
    <property type="entry name" value="P-loop containing nucleotide triphosphate hydrolases"/>
    <property type="match status" value="1"/>
</dbReference>
<evidence type="ECO:0000313" key="5">
    <source>
        <dbReference type="Proteomes" id="UP000254834"/>
    </source>
</evidence>